<evidence type="ECO:0000313" key="5">
    <source>
        <dbReference type="Proteomes" id="UP000517765"/>
    </source>
</evidence>
<dbReference type="EMBL" id="VJYK02000030">
    <property type="protein sequence ID" value="MQS01214.1"/>
    <property type="molecule type" value="Genomic_DNA"/>
</dbReference>
<reference evidence="3 4" key="1">
    <citation type="submission" date="2019-10" db="EMBL/GenBank/DDBJ databases">
        <title>Streptomyces sp. nov., a novel actinobacterium isolated from alkaline environment.</title>
        <authorList>
            <person name="Golinska P."/>
        </authorList>
    </citation>
    <scope>NUCLEOTIDE SEQUENCE [LARGE SCALE GENOMIC DNA]</scope>
    <source>
        <strain evidence="3 4">OF1</strain>
    </source>
</reference>
<reference evidence="5" key="2">
    <citation type="submission" date="2020-05" db="EMBL/GenBank/DDBJ databases">
        <title>Classification of alakaliphilic streptomycetes isolated from an alkaline soil next to Lonar Crater, India and a proposal for the recognition of Streptomyces alkaliterrae sp. nov.</title>
        <authorList>
            <person name="Golinska P."/>
        </authorList>
    </citation>
    <scope>NUCLEOTIDE SEQUENCE [LARGE SCALE GENOMIC DNA]</scope>
    <source>
        <strain evidence="5">OF8</strain>
    </source>
</reference>
<feature type="domain" description="DUF7848" evidence="1">
    <location>
        <begin position="3"/>
        <end position="92"/>
    </location>
</feature>
<proteinExistence type="predicted"/>
<protein>
    <recommendedName>
        <fullName evidence="1">DUF7848 domain-containing protein</fullName>
    </recommendedName>
</protein>
<dbReference type="EMBL" id="JABJXA010000179">
    <property type="protein sequence ID" value="MBB1261502.1"/>
    <property type="molecule type" value="Genomic_DNA"/>
</dbReference>
<evidence type="ECO:0000259" key="1">
    <source>
        <dbReference type="Pfam" id="PF25232"/>
    </source>
</evidence>
<accession>A0A5P0YLG5</accession>
<dbReference type="InterPro" id="IPR057170">
    <property type="entry name" value="DUF7848"/>
</dbReference>
<evidence type="ECO:0000313" key="3">
    <source>
        <dbReference type="EMBL" id="MQS01214.1"/>
    </source>
</evidence>
<gene>
    <name evidence="3" type="ORF">FNX44_004880</name>
    <name evidence="2" type="ORF">H3147_22215</name>
</gene>
<reference evidence="2" key="3">
    <citation type="journal article" name="Syst. Appl. Microbiol.">
        <title>Streptomyces alkaliterrae sp. nov., isolated from an alkaline soil, and emended descriptions of Streptomyces alkaliphilus, Streptomyces calidiresistens and Streptomyces durbertensis.</title>
        <authorList>
            <person name="Swiecimska M."/>
            <person name="Golinska P."/>
            <person name="Nouioui I."/>
            <person name="Wypij M."/>
            <person name="Rai M."/>
            <person name="Sangal V."/>
            <person name="Goodfellow M."/>
        </authorList>
    </citation>
    <scope>NUCLEOTIDE SEQUENCE</scope>
    <source>
        <strain evidence="2">OF8</strain>
    </source>
</reference>
<dbReference type="RefSeq" id="WP_143646689.1">
    <property type="nucleotide sequence ID" value="NZ_JABJXA010000179.1"/>
</dbReference>
<dbReference type="OrthoDB" id="4246702at2"/>
<dbReference type="Proteomes" id="UP000320857">
    <property type="component" value="Unassembled WGS sequence"/>
</dbReference>
<dbReference type="Pfam" id="PF25232">
    <property type="entry name" value="DUF7848"/>
    <property type="match status" value="1"/>
</dbReference>
<organism evidence="3 4">
    <name type="scientific">Streptomyces alkaliterrae</name>
    <dbReference type="NCBI Taxonomy" id="2213162"/>
    <lineage>
        <taxon>Bacteria</taxon>
        <taxon>Bacillati</taxon>
        <taxon>Actinomycetota</taxon>
        <taxon>Actinomycetes</taxon>
        <taxon>Kitasatosporales</taxon>
        <taxon>Streptomycetaceae</taxon>
        <taxon>Streptomyces</taxon>
    </lineage>
</organism>
<keyword evidence="4" id="KW-1185">Reference proteome</keyword>
<evidence type="ECO:0000313" key="4">
    <source>
        <dbReference type="Proteomes" id="UP000320857"/>
    </source>
</evidence>
<evidence type="ECO:0000313" key="2">
    <source>
        <dbReference type="EMBL" id="MBB1261502.1"/>
    </source>
</evidence>
<dbReference type="Proteomes" id="UP000517765">
    <property type="component" value="Unassembled WGS sequence"/>
</dbReference>
<name>A0A5P0YLG5_9ACTN</name>
<dbReference type="AlphaFoldDB" id="A0A5P0YLG5"/>
<sequence>MNDTYALRRFAVVFDTEPDAEPATYRMQCAVCDAFGPTVEAVQGDDKSTLGARIEAAREASDWVRQHRSTNREHFTYRLIETHPYRLAPGEWRR</sequence>
<comment type="caution">
    <text evidence="3">The sequence shown here is derived from an EMBL/GenBank/DDBJ whole genome shotgun (WGS) entry which is preliminary data.</text>
</comment>